<accession>A0A8X6PVU3</accession>
<sequence>MDDSCKQLSGCQCRKRKHEKDAENEKQAEALESLQKRVCSSQPVKIETNEANEDGTNFTPFDPDIEIVEIWSSTTIGVATASISKIQSKNQLPPHSENTEESETTHFSSIFTSDPSTWPDVVKDAEKRFLINKSSPSHLCDHEFLMESYERRFVLKKCKGKHNNDEIIVID</sequence>
<protein>
    <submittedName>
        <fullName evidence="1">Uncharacterized protein</fullName>
    </submittedName>
</protein>
<dbReference type="AlphaFoldDB" id="A0A8X6PVU3"/>
<dbReference type="EMBL" id="BMAW01025354">
    <property type="protein sequence ID" value="GFT92176.1"/>
    <property type="molecule type" value="Genomic_DNA"/>
</dbReference>
<organism evidence="1 2">
    <name type="scientific">Nephila pilipes</name>
    <name type="common">Giant wood spider</name>
    <name type="synonym">Nephila maculata</name>
    <dbReference type="NCBI Taxonomy" id="299642"/>
    <lineage>
        <taxon>Eukaryota</taxon>
        <taxon>Metazoa</taxon>
        <taxon>Ecdysozoa</taxon>
        <taxon>Arthropoda</taxon>
        <taxon>Chelicerata</taxon>
        <taxon>Arachnida</taxon>
        <taxon>Araneae</taxon>
        <taxon>Araneomorphae</taxon>
        <taxon>Entelegynae</taxon>
        <taxon>Araneoidea</taxon>
        <taxon>Nephilidae</taxon>
        <taxon>Nephila</taxon>
    </lineage>
</organism>
<evidence type="ECO:0000313" key="1">
    <source>
        <dbReference type="EMBL" id="GFT92176.1"/>
    </source>
</evidence>
<dbReference type="Proteomes" id="UP000887013">
    <property type="component" value="Unassembled WGS sequence"/>
</dbReference>
<gene>
    <name evidence="1" type="ORF">NPIL_664751</name>
</gene>
<evidence type="ECO:0000313" key="2">
    <source>
        <dbReference type="Proteomes" id="UP000887013"/>
    </source>
</evidence>
<keyword evidence="2" id="KW-1185">Reference proteome</keyword>
<comment type="caution">
    <text evidence="1">The sequence shown here is derived from an EMBL/GenBank/DDBJ whole genome shotgun (WGS) entry which is preliminary data.</text>
</comment>
<reference evidence="1" key="1">
    <citation type="submission" date="2020-08" db="EMBL/GenBank/DDBJ databases">
        <title>Multicomponent nature underlies the extraordinary mechanical properties of spider dragline silk.</title>
        <authorList>
            <person name="Kono N."/>
            <person name="Nakamura H."/>
            <person name="Mori M."/>
            <person name="Yoshida Y."/>
            <person name="Ohtoshi R."/>
            <person name="Malay A.D."/>
            <person name="Moran D.A.P."/>
            <person name="Tomita M."/>
            <person name="Numata K."/>
            <person name="Arakawa K."/>
        </authorList>
    </citation>
    <scope>NUCLEOTIDE SEQUENCE</scope>
</reference>
<proteinExistence type="predicted"/>
<name>A0A8X6PVU3_NEPPI</name>